<feature type="compositionally biased region" description="Low complexity" evidence="3">
    <location>
        <begin position="1230"/>
        <end position="1244"/>
    </location>
</feature>
<dbReference type="Gene3D" id="2.130.10.30">
    <property type="entry name" value="Regulator of chromosome condensation 1/beta-lactamase-inhibitor protein II"/>
    <property type="match status" value="1"/>
</dbReference>
<dbReference type="OrthoDB" id="1893551at2759"/>
<evidence type="ECO:0000313" key="5">
    <source>
        <dbReference type="EMBL" id="AAS53907.2"/>
    </source>
</evidence>
<dbReference type="Gene3D" id="3.30.710.10">
    <property type="entry name" value="Potassium Channel Kv1.1, Chain A"/>
    <property type="match status" value="1"/>
</dbReference>
<dbReference type="KEGG" id="ago:AGOS_AFR536W"/>
<feature type="region of interest" description="Disordered" evidence="3">
    <location>
        <begin position="1198"/>
        <end position="1259"/>
    </location>
</feature>
<dbReference type="InterPro" id="IPR000408">
    <property type="entry name" value="Reg_chr_condens"/>
</dbReference>
<dbReference type="Pfam" id="PF00651">
    <property type="entry name" value="BTB"/>
    <property type="match status" value="1"/>
</dbReference>
<feature type="compositionally biased region" description="Basic residues" evidence="3">
    <location>
        <begin position="1021"/>
        <end position="1031"/>
    </location>
</feature>
<reference evidence="6" key="2">
    <citation type="journal article" date="2013" name="G3 (Bethesda)">
        <title>Genomes of Ashbya fungi isolated from insects reveal four mating-type loci, numerous translocations, lack of transposons, and distinct gene duplications.</title>
        <authorList>
            <person name="Dietrich F.S."/>
            <person name="Voegeli S."/>
            <person name="Kuo S."/>
            <person name="Philippsen P."/>
        </authorList>
    </citation>
    <scope>GENOME REANNOTATION</scope>
    <source>
        <strain evidence="6">ATCC 10895 / CBS 109.51 / FGSC 9923 / NRRL Y-1056</strain>
    </source>
</reference>
<evidence type="ECO:0000256" key="2">
    <source>
        <dbReference type="PROSITE-ProRule" id="PRU00235"/>
    </source>
</evidence>
<dbReference type="InParanoid" id="Q752Z3"/>
<dbReference type="CDD" id="cd18186">
    <property type="entry name" value="BTB_POZ_ZBTB_KLHL-like"/>
    <property type="match status" value="1"/>
</dbReference>
<keyword evidence="6" id="KW-1185">Reference proteome</keyword>
<evidence type="ECO:0000256" key="1">
    <source>
        <dbReference type="ARBA" id="ARBA00022737"/>
    </source>
</evidence>
<dbReference type="SUPFAM" id="SSF50985">
    <property type="entry name" value="RCC1/BLIP-II"/>
    <property type="match status" value="1"/>
</dbReference>
<feature type="compositionally biased region" description="Polar residues" evidence="3">
    <location>
        <begin position="1135"/>
        <end position="1172"/>
    </location>
</feature>
<feature type="repeat" description="RCC1" evidence="2">
    <location>
        <begin position="272"/>
        <end position="323"/>
    </location>
</feature>
<dbReference type="PANTHER" id="PTHR22872">
    <property type="entry name" value="BTK-BINDING PROTEIN-RELATED"/>
    <property type="match status" value="1"/>
</dbReference>
<evidence type="ECO:0000259" key="4">
    <source>
        <dbReference type="PROSITE" id="PS50097"/>
    </source>
</evidence>
<feature type="region of interest" description="Disordered" evidence="3">
    <location>
        <begin position="1019"/>
        <end position="1082"/>
    </location>
</feature>
<reference evidence="5 6" key="1">
    <citation type="journal article" date="2004" name="Science">
        <title>The Ashbya gossypii genome as a tool for mapping the ancient Saccharomyces cerevisiae genome.</title>
        <authorList>
            <person name="Dietrich F.S."/>
            <person name="Voegeli S."/>
            <person name="Brachat S."/>
            <person name="Lerch A."/>
            <person name="Gates K."/>
            <person name="Steiner S."/>
            <person name="Mohr C."/>
            <person name="Pohlmann R."/>
            <person name="Luedi P."/>
            <person name="Choi S."/>
            <person name="Wing R.A."/>
            <person name="Flavier A."/>
            <person name="Gaffney T.D."/>
            <person name="Philippsen P."/>
        </authorList>
    </citation>
    <scope>NUCLEOTIDE SEQUENCE [LARGE SCALE GENOMIC DNA]</scope>
    <source>
        <strain evidence="6">ATCC 10895 / CBS 109.51 / FGSC 9923 / NRRL Y-1056</strain>
    </source>
</reference>
<dbReference type="PROSITE" id="PS50012">
    <property type="entry name" value="RCC1_3"/>
    <property type="match status" value="1"/>
</dbReference>
<feature type="compositionally biased region" description="Low complexity" evidence="3">
    <location>
        <begin position="1106"/>
        <end position="1119"/>
    </location>
</feature>
<feature type="compositionally biased region" description="Low complexity" evidence="3">
    <location>
        <begin position="1203"/>
        <end position="1222"/>
    </location>
</feature>
<dbReference type="Pfam" id="PF00415">
    <property type="entry name" value="RCC1"/>
    <property type="match status" value="1"/>
</dbReference>
<gene>
    <name evidence="5" type="ORF">AGOS_AFR536W</name>
</gene>
<feature type="domain" description="BTB" evidence="4">
    <location>
        <begin position="798"/>
        <end position="856"/>
    </location>
</feature>
<dbReference type="Proteomes" id="UP000000591">
    <property type="component" value="Chromosome VI"/>
</dbReference>
<dbReference type="InterPro" id="IPR000210">
    <property type="entry name" value="BTB/POZ_dom"/>
</dbReference>
<dbReference type="STRING" id="284811.Q752Z3"/>
<organism evidence="5 6">
    <name type="scientific">Eremothecium gossypii (strain ATCC 10895 / CBS 109.51 / FGSC 9923 / NRRL Y-1056)</name>
    <name type="common">Yeast</name>
    <name type="synonym">Ashbya gossypii</name>
    <dbReference type="NCBI Taxonomy" id="284811"/>
    <lineage>
        <taxon>Eukaryota</taxon>
        <taxon>Fungi</taxon>
        <taxon>Dikarya</taxon>
        <taxon>Ascomycota</taxon>
        <taxon>Saccharomycotina</taxon>
        <taxon>Saccharomycetes</taxon>
        <taxon>Saccharomycetales</taxon>
        <taxon>Saccharomycetaceae</taxon>
        <taxon>Eremothecium</taxon>
    </lineage>
</organism>
<dbReference type="OMA" id="FEFVLRY"/>
<dbReference type="AlphaFoldDB" id="Q752Z3"/>
<proteinExistence type="predicted"/>
<dbReference type="InterPro" id="IPR009091">
    <property type="entry name" value="RCC1/BLIP-II"/>
</dbReference>
<dbReference type="EMBL" id="AE016819">
    <property type="protein sequence ID" value="AAS53907.2"/>
    <property type="molecule type" value="Genomic_DNA"/>
</dbReference>
<dbReference type="HOGENOM" id="CLU_005054_0_0_1"/>
<dbReference type="eggNOG" id="KOG0783">
    <property type="taxonomic scope" value="Eukaryota"/>
</dbReference>
<protein>
    <submittedName>
        <fullName evidence="5">AFR536Wp</fullName>
    </submittedName>
</protein>
<dbReference type="InterPro" id="IPR011333">
    <property type="entry name" value="SKP1/BTB/POZ_sf"/>
</dbReference>
<dbReference type="SMART" id="SM00225">
    <property type="entry name" value="BTB"/>
    <property type="match status" value="1"/>
</dbReference>
<sequence length="1259" mass="141368">MLKRGELSAPNDLNQVRDIFGRTISYHLARCPSVLEQDIADIDPYAQDWESGYSALHICLMTGQYQKAFRLYWHWRKALSSGVNLQGSVLDLKDREGFTPLRMLHEKNNFWNMGYIPDSLSVVDMSKTCKLVFTKRQKEPRMTIKRLRDWHKGRGGRRCYTFGKNDHFQLGTGDSKARQVWYEVRPEKFEDRVDDVVRIRSCHMNKRHGIIVADDGSVYFAGRITRGLHSDVSGGIVRLQNFYFEAMEYDTNGDVSDLASSNTHNIFLTPDRKVYTWGWNDVFQLGYPSDGSCHPFIKNVPLALKDITHVSCSTIHSAVITNSGTLHSWGLNIGQMSTYKPATQATDISAEYIGWKTKRISYETQCQNISQLICREYTTLIRHDDYKLCVITDFKRFRFSLADQRSSDSDFFNVFRPSRPVDDLAIVKIGTKHPHGNNLCVLYNNGRVGMVRKLFKDGSPGKQPLSLDILPYWTPSTWLDRCVDFDVGMEGELIVCTIGGDVYLSKGPNQGFKLQKAKPPGGKCIRVSCDPLFASFSVIIDEFDTPRTRIDTDAAEYAAYSPVYEMLKQHLLNEHYAQAFPTVRSVLYTEPTFDHAKNSSLHAALKLPTNYCGQTGPQTESKIIFTPNHFASINSVSYDVAFIDISGKTIGECHRAVLCGRCPQFVKELINYGEGGGQTTASGIRFSLFSSLDAPVWLIRVGDNARDWTCHPILYALHLLYDEYYFDLPPTPLRCDAFFKKGRELSNALGIIAGQVHVKSAFRELHHRCVPNDSEICSIPSCDFHPHNYTELEHYMQPDIEIQLCNSKRVFAHGFVLQCRSPFFKGLLRNKWNHRNAVRLTHVKEHIFHVILKYMYGFSFSSLLDDLRATSVTEKAEFLFDLVETCNELLLLELRSYADYVLAGLITHKTVLPLLINGYFLNCSQLFTCCAIYLFHNPEILFHDSNIGIINEHVSPGCWSEFEHISRQLQASGSEFKGGECLIYDDPAGSDWFHSFRTDLASFNSLFIDRSHPFQVVPDVKKKKPKGKKSGSRVAVEAAETVANQQRLPRGNASSGDPSAINNNPPSAFTPVSKGKRRPPVSADPLTAVEAAAPSGSTVNFARFEQPPAAQPRARLAPFKKPSQKQRIEQHRAATAQQPLQSSATPWNTASAPSQSCSPARNSKFPSLSDVVSSGTSSTGTIGISTTGHRRTITTYLTKTQTSPWQSAVPPSASPSLSSHTPCQSSLGESPRSQSSSTSSRQSSVARKVKFKPIDWTQC</sequence>
<feature type="compositionally biased region" description="Low complexity" evidence="3">
    <location>
        <begin position="1173"/>
        <end position="1186"/>
    </location>
</feature>
<dbReference type="SUPFAM" id="SSF54695">
    <property type="entry name" value="POZ domain"/>
    <property type="match status" value="1"/>
</dbReference>
<dbReference type="RefSeq" id="NP_986083.2">
    <property type="nucleotide sequence ID" value="NM_212219.2"/>
</dbReference>
<dbReference type="PROSITE" id="PS50097">
    <property type="entry name" value="BTB"/>
    <property type="match status" value="1"/>
</dbReference>
<dbReference type="eggNOG" id="KOG0941">
    <property type="taxonomic scope" value="Eukaryota"/>
</dbReference>
<accession>Q752Z3</accession>
<feature type="region of interest" description="Disordered" evidence="3">
    <location>
        <begin position="1106"/>
        <end position="1186"/>
    </location>
</feature>
<keyword evidence="1" id="KW-0677">Repeat</keyword>
<evidence type="ECO:0000256" key="3">
    <source>
        <dbReference type="SAM" id="MobiDB-lite"/>
    </source>
</evidence>
<dbReference type="PANTHER" id="PTHR22872:SF2">
    <property type="entry name" value="INHIBITOR OF BRUTON TYROSINE KINASE"/>
    <property type="match status" value="1"/>
</dbReference>
<name>Q752Z3_EREGS</name>
<feature type="compositionally biased region" description="Polar residues" evidence="3">
    <location>
        <begin position="1042"/>
        <end position="1067"/>
    </location>
</feature>
<dbReference type="GeneID" id="4622362"/>
<evidence type="ECO:0000313" key="6">
    <source>
        <dbReference type="Proteomes" id="UP000000591"/>
    </source>
</evidence>
<dbReference type="InterPro" id="IPR051625">
    <property type="entry name" value="Signaling_Regulatory_Domain"/>
</dbReference>